<evidence type="ECO:0000256" key="2">
    <source>
        <dbReference type="ARBA" id="ARBA00022908"/>
    </source>
</evidence>
<name>A0ABD6X305_PHODM</name>
<dbReference type="Pfam" id="PF00589">
    <property type="entry name" value="Phage_integrase"/>
    <property type="match status" value="1"/>
</dbReference>
<dbReference type="InterPro" id="IPR053876">
    <property type="entry name" value="Phage_int_M"/>
</dbReference>
<dbReference type="AlphaFoldDB" id="A0ABD6X305"/>
<keyword evidence="4" id="KW-0233">DNA recombination</keyword>
<evidence type="ECO:0000256" key="3">
    <source>
        <dbReference type="ARBA" id="ARBA00023125"/>
    </source>
</evidence>
<protein>
    <submittedName>
        <fullName evidence="6">DUF4102 domain-containing protein</fullName>
    </submittedName>
</protein>
<evidence type="ECO:0000256" key="4">
    <source>
        <dbReference type="ARBA" id="ARBA00023172"/>
    </source>
</evidence>
<dbReference type="Gene3D" id="1.10.150.130">
    <property type="match status" value="1"/>
</dbReference>
<dbReference type="SUPFAM" id="SSF56349">
    <property type="entry name" value="DNA breaking-rejoining enzymes"/>
    <property type="match status" value="1"/>
</dbReference>
<dbReference type="Gene3D" id="3.30.160.390">
    <property type="entry name" value="Integrase, DNA-binding domain"/>
    <property type="match status" value="1"/>
</dbReference>
<dbReference type="NCBIfam" id="NF007246">
    <property type="entry name" value="PRK09692.1"/>
    <property type="match status" value="1"/>
</dbReference>
<keyword evidence="3" id="KW-0238">DNA-binding</keyword>
<feature type="domain" description="Tyr recombinase" evidence="5">
    <location>
        <begin position="207"/>
        <end position="385"/>
    </location>
</feature>
<dbReference type="InterPro" id="IPR038488">
    <property type="entry name" value="Integrase_DNA-bd_sf"/>
</dbReference>
<dbReference type="InterPro" id="IPR011010">
    <property type="entry name" value="DNA_brk_join_enz"/>
</dbReference>
<comment type="similarity">
    <text evidence="1">Belongs to the 'phage' integrase family.</text>
</comment>
<reference evidence="6 7" key="1">
    <citation type="submission" date="2018-03" db="EMBL/GenBank/DDBJ databases">
        <title>Whole genome sequencing of Histamine producing bacteria.</title>
        <authorList>
            <person name="Butler K."/>
        </authorList>
    </citation>
    <scope>NUCLEOTIDE SEQUENCE [LARGE SCALE GENOMIC DNA]</scope>
    <source>
        <strain evidence="6 7">BT-6</strain>
    </source>
</reference>
<sequence>MPKIVKPLTDTQIRQAKPKEKEYNLSDGQGLQLRIKPTGKKVWLLNYCRPKTKKRANLAIGRYPSTSLSTARQHRDDALTLLAQGIDPSEFKAEQELSRNNQHSFYAISQQWFEVKRHSVTEDYAQDIWRSLELHLFPSIGNLNIHDLKPQIVINTLKPLANKGNLESVKRVCQRLNEVITYAVNIGIIEINVFLGIRHAFQPPKATHMPTLEPHELGKLMVDIHNASIRRVTRLLIEWQLHTMVRPSEASGTQWCEIDEEQRLWVIPAERMKKKMAHTVPLSDYAIKLLQEAKSLNDNSLFVFPADRKRGEPTNPQTANMALKRMGYQGKLVAHGLRALASTTLNEKGIDPDLIEAALAHTDKNSVRRAYNRTTYIERRREVMNIWSQHIISTYKDSL</sequence>
<organism evidence="6 7">
    <name type="scientific">Photobacterium damselae</name>
    <dbReference type="NCBI Taxonomy" id="38293"/>
    <lineage>
        <taxon>Bacteria</taxon>
        <taxon>Pseudomonadati</taxon>
        <taxon>Pseudomonadota</taxon>
        <taxon>Gammaproteobacteria</taxon>
        <taxon>Vibrionales</taxon>
        <taxon>Vibrionaceae</taxon>
        <taxon>Photobacterium</taxon>
    </lineage>
</organism>
<dbReference type="Pfam" id="PF22022">
    <property type="entry name" value="Phage_int_M"/>
    <property type="match status" value="1"/>
</dbReference>
<dbReference type="InterPro" id="IPR002104">
    <property type="entry name" value="Integrase_catalytic"/>
</dbReference>
<evidence type="ECO:0000256" key="1">
    <source>
        <dbReference type="ARBA" id="ARBA00008857"/>
    </source>
</evidence>
<dbReference type="InterPro" id="IPR013762">
    <property type="entry name" value="Integrase-like_cat_sf"/>
</dbReference>
<dbReference type="Pfam" id="PF13356">
    <property type="entry name" value="Arm-DNA-bind_3"/>
    <property type="match status" value="1"/>
</dbReference>
<evidence type="ECO:0000259" key="5">
    <source>
        <dbReference type="PROSITE" id="PS51898"/>
    </source>
</evidence>
<evidence type="ECO:0000313" key="6">
    <source>
        <dbReference type="EMBL" id="PSU16729.1"/>
    </source>
</evidence>
<dbReference type="Gene3D" id="1.10.443.10">
    <property type="entry name" value="Intergrase catalytic core"/>
    <property type="match status" value="1"/>
</dbReference>
<keyword evidence="2" id="KW-0229">DNA integration</keyword>
<dbReference type="InterPro" id="IPR050808">
    <property type="entry name" value="Phage_Integrase"/>
</dbReference>
<dbReference type="RefSeq" id="WP_065172206.1">
    <property type="nucleotide sequence ID" value="NZ_LZFH01000045.1"/>
</dbReference>
<dbReference type="Proteomes" id="UP000241404">
    <property type="component" value="Unassembled WGS sequence"/>
</dbReference>
<accession>A0ABD6X305</accession>
<proteinExistence type="inferred from homology"/>
<dbReference type="GO" id="GO:0006310">
    <property type="term" value="P:DNA recombination"/>
    <property type="evidence" value="ECO:0007669"/>
    <property type="project" value="UniProtKB-KW"/>
</dbReference>
<dbReference type="PROSITE" id="PS51898">
    <property type="entry name" value="TYR_RECOMBINASE"/>
    <property type="match status" value="1"/>
</dbReference>
<dbReference type="CDD" id="cd00801">
    <property type="entry name" value="INT_P4_C"/>
    <property type="match status" value="1"/>
</dbReference>
<comment type="caution">
    <text evidence="6">The sequence shown here is derived from an EMBL/GenBank/DDBJ whole genome shotgun (WGS) entry which is preliminary data.</text>
</comment>
<dbReference type="GO" id="GO:0003677">
    <property type="term" value="F:DNA binding"/>
    <property type="evidence" value="ECO:0007669"/>
    <property type="project" value="UniProtKB-KW"/>
</dbReference>
<evidence type="ECO:0000313" key="7">
    <source>
        <dbReference type="Proteomes" id="UP000241404"/>
    </source>
</evidence>
<dbReference type="InterPro" id="IPR010998">
    <property type="entry name" value="Integrase_recombinase_N"/>
</dbReference>
<dbReference type="PANTHER" id="PTHR30629:SF6">
    <property type="entry name" value="PROPHAGE INTEGRASE INTA-RELATED"/>
    <property type="match status" value="1"/>
</dbReference>
<dbReference type="PANTHER" id="PTHR30629">
    <property type="entry name" value="PROPHAGE INTEGRASE"/>
    <property type="match status" value="1"/>
</dbReference>
<dbReference type="InterPro" id="IPR025166">
    <property type="entry name" value="Integrase_DNA_bind_dom"/>
</dbReference>
<dbReference type="EMBL" id="PYMM01000006">
    <property type="protein sequence ID" value="PSU16729.1"/>
    <property type="molecule type" value="Genomic_DNA"/>
</dbReference>
<gene>
    <name evidence="6" type="ORF">CTM90_11660</name>
</gene>
<dbReference type="GO" id="GO:0015074">
    <property type="term" value="P:DNA integration"/>
    <property type="evidence" value="ECO:0007669"/>
    <property type="project" value="UniProtKB-KW"/>
</dbReference>